<proteinExistence type="predicted"/>
<reference evidence="4" key="2">
    <citation type="submission" date="2016-12" db="EMBL/GenBank/DDBJ databases">
        <title>Whole genome sequencing of Sphingomonas sp. ABOJV.</title>
        <authorList>
            <person name="Conlan S."/>
            <person name="Thomas P.J."/>
            <person name="Mullikin J."/>
            <person name="Palmore T.N."/>
            <person name="Frank K.M."/>
            <person name="Segre J.A."/>
        </authorList>
    </citation>
    <scope>NUCLEOTIDE SEQUENCE [LARGE SCALE GENOMIC DNA]</scope>
    <source>
        <strain evidence="4">ABOJV</strain>
        <plasmid evidence="4">Plasmid tig00000001</plasmid>
    </source>
</reference>
<dbReference type="OrthoDB" id="7583428at2"/>
<dbReference type="GeneID" id="44135337"/>
<dbReference type="Proteomes" id="UP000286681">
    <property type="component" value="Unassembled WGS sequence"/>
</dbReference>
<gene>
    <name evidence="2" type="ORF">BRX40_22485</name>
    <name evidence="3" type="ORF">CA257_18555</name>
</gene>
<dbReference type="Proteomes" id="UP000185161">
    <property type="component" value="Plasmid tig00000001"/>
</dbReference>
<reference evidence="3 5" key="3">
    <citation type="submission" date="2018-07" db="EMBL/GenBank/DDBJ databases">
        <title>Genomic and Epidemiologic Investigation of an Indolent Hospital Outbreak.</title>
        <authorList>
            <person name="Johnson R.C."/>
            <person name="Deming C."/>
            <person name="Conlan S."/>
            <person name="Zellmer C.J."/>
            <person name="Michelin A.V."/>
            <person name="Lee-Lin S."/>
            <person name="Thomas P.J."/>
            <person name="Park M."/>
            <person name="Weingarten R.A."/>
            <person name="Less J."/>
            <person name="Dekker J.P."/>
            <person name="Frank K.M."/>
            <person name="Musser K.A."/>
            <person name="Mcquiston J.R."/>
            <person name="Henderson D.K."/>
            <person name="Lau A.F."/>
            <person name="Palmore T.N."/>
            <person name="Segre J.A."/>
        </authorList>
    </citation>
    <scope>NUCLEOTIDE SEQUENCE [LARGE SCALE GENOMIC DNA]</scope>
    <source>
        <strain evidence="3 5">SK-NIH.Env10_0317</strain>
    </source>
</reference>
<dbReference type="RefSeq" id="WP_066667023.1">
    <property type="nucleotide sequence ID" value="NZ_CP018821.1"/>
</dbReference>
<keyword evidence="1" id="KW-0812">Transmembrane</keyword>
<keyword evidence="1" id="KW-0472">Membrane</keyword>
<evidence type="ECO:0000313" key="4">
    <source>
        <dbReference type="Proteomes" id="UP000185161"/>
    </source>
</evidence>
<keyword evidence="2" id="KW-0614">Plasmid</keyword>
<evidence type="ECO:0000256" key="1">
    <source>
        <dbReference type="SAM" id="Phobius"/>
    </source>
</evidence>
<dbReference type="KEGG" id="skr:BRX40_22485"/>
<dbReference type="EMBL" id="QQWO01000019">
    <property type="protein sequence ID" value="RSV00134.1"/>
    <property type="molecule type" value="Genomic_DNA"/>
</dbReference>
<feature type="transmembrane region" description="Helical" evidence="1">
    <location>
        <begin position="46"/>
        <end position="65"/>
    </location>
</feature>
<keyword evidence="1" id="KW-1133">Transmembrane helix</keyword>
<protein>
    <submittedName>
        <fullName evidence="2">Uncharacterized protein</fullName>
    </submittedName>
</protein>
<evidence type="ECO:0000313" key="5">
    <source>
        <dbReference type="Proteomes" id="UP000286681"/>
    </source>
</evidence>
<dbReference type="EMBL" id="CP018821">
    <property type="protein sequence ID" value="APR55365.1"/>
    <property type="molecule type" value="Genomic_DNA"/>
</dbReference>
<reference evidence="2" key="1">
    <citation type="submission" date="2016-12" db="EMBL/GenBank/DDBJ databases">
        <title>Whole genome sequencing of Sphingomonas koreensis.</title>
        <authorList>
            <person name="Conlan S."/>
            <person name="Thomas P.J."/>
            <person name="Mullikin J."/>
            <person name="Palmore T.N."/>
            <person name="Frank K.M."/>
            <person name="Segre J.A."/>
        </authorList>
    </citation>
    <scope>NUCLEOTIDE SEQUENCE</scope>
    <source>
        <strain evidence="2">ABOJV</strain>
        <plasmid evidence="2">tig00000001</plasmid>
    </source>
</reference>
<organism evidence="2 4">
    <name type="scientific">Sphingomonas koreensis</name>
    <dbReference type="NCBI Taxonomy" id="93064"/>
    <lineage>
        <taxon>Bacteria</taxon>
        <taxon>Pseudomonadati</taxon>
        <taxon>Pseudomonadota</taxon>
        <taxon>Alphaproteobacteria</taxon>
        <taxon>Sphingomonadales</taxon>
        <taxon>Sphingomonadaceae</taxon>
        <taxon>Sphingomonas</taxon>
    </lineage>
</organism>
<accession>A0A1L6JHH6</accession>
<sequence length="67" mass="6827">MLTLDTATFAATKDNPGGPIMLLVDDGVEPHGPVTDTEGNVSKAGAAAYLLAYALLAGFVGYLFVAI</sequence>
<keyword evidence="4" id="KW-1185">Reference proteome</keyword>
<evidence type="ECO:0000313" key="2">
    <source>
        <dbReference type="EMBL" id="APR55365.1"/>
    </source>
</evidence>
<name>A0A1L6JHH6_9SPHN</name>
<evidence type="ECO:0000313" key="3">
    <source>
        <dbReference type="EMBL" id="RSV00134.1"/>
    </source>
</evidence>
<geneLocation type="plasmid" evidence="2 4">
    <name>tig00000001</name>
</geneLocation>
<dbReference type="AlphaFoldDB" id="A0A1L6JHH6"/>